<organism evidence="2">
    <name type="scientific">Bacteroides ovatus</name>
    <dbReference type="NCBI Taxonomy" id="28116"/>
    <lineage>
        <taxon>Bacteria</taxon>
        <taxon>Pseudomonadati</taxon>
        <taxon>Bacteroidota</taxon>
        <taxon>Bacteroidia</taxon>
        <taxon>Bacteroidales</taxon>
        <taxon>Bacteroidaceae</taxon>
        <taxon>Bacteroides</taxon>
    </lineage>
</organism>
<keyword evidence="1" id="KW-0812">Transmembrane</keyword>
<keyword evidence="1" id="KW-1133">Transmembrane helix</keyword>
<dbReference type="AlphaFoldDB" id="A0A641RHR2"/>
<feature type="non-terminal residue" evidence="2">
    <location>
        <position position="186"/>
    </location>
</feature>
<gene>
    <name evidence="2" type="ORF">F3D60_32375</name>
</gene>
<keyword evidence="1" id="KW-0472">Membrane</keyword>
<dbReference type="EMBL" id="VWKO01000608">
    <property type="protein sequence ID" value="KAA4015023.1"/>
    <property type="molecule type" value="Genomic_DNA"/>
</dbReference>
<feature type="transmembrane region" description="Helical" evidence="1">
    <location>
        <begin position="21"/>
        <end position="40"/>
    </location>
</feature>
<evidence type="ECO:0000256" key="1">
    <source>
        <dbReference type="SAM" id="Phobius"/>
    </source>
</evidence>
<evidence type="ECO:0008006" key="3">
    <source>
        <dbReference type="Google" id="ProtNLM"/>
    </source>
</evidence>
<accession>A0A641RHR2</accession>
<evidence type="ECO:0000313" key="2">
    <source>
        <dbReference type="EMBL" id="KAA4015023.1"/>
    </source>
</evidence>
<name>A0A641RHR2_BACOV</name>
<proteinExistence type="predicted"/>
<comment type="caution">
    <text evidence="2">The sequence shown here is derived from an EMBL/GenBank/DDBJ whole genome shotgun (WGS) entry which is preliminary data.</text>
</comment>
<reference evidence="2" key="1">
    <citation type="journal article" date="2019" name="Nat. Med.">
        <title>A library of human gut bacterial isolates paired with longitudinal multiomics data enables mechanistic microbiome research.</title>
        <authorList>
            <person name="Poyet M."/>
            <person name="Groussin M."/>
            <person name="Gibbons S.M."/>
            <person name="Avila-Pacheco J."/>
            <person name="Jiang X."/>
            <person name="Kearney S.M."/>
            <person name="Perrotta A.R."/>
            <person name="Berdy B."/>
            <person name="Zhao S."/>
            <person name="Lieberman T.D."/>
            <person name="Swanson P.K."/>
            <person name="Smith M."/>
            <person name="Roesemann S."/>
            <person name="Alexander J.E."/>
            <person name="Rich S.A."/>
            <person name="Livny J."/>
            <person name="Vlamakis H."/>
            <person name="Clish C."/>
            <person name="Bullock K."/>
            <person name="Deik A."/>
            <person name="Scott J."/>
            <person name="Pierce K.A."/>
            <person name="Xavier R.J."/>
            <person name="Alm E.J."/>
        </authorList>
    </citation>
    <scope>NUCLEOTIDE SEQUENCE</scope>
    <source>
        <strain evidence="2">BIOML-A147</strain>
    </source>
</reference>
<sequence length="186" mass="21860">METGMTDKRQGRHTEHLRTKIAAGYILIFLLVGGIVHLWVDEWRKLETFETENHRINALRMEVHDVYVRVVELSLLGETVLEWEVADVEEYRDKRQAVDSLLCRFKNIYPAERIDSVRRLLEDKEKQLCGIMRVLDEQEDINERIAERVPVIAWKSTQEEPKKTKRKGLFGIFGKREKPEPTATTT</sequence>
<protein>
    <recommendedName>
        <fullName evidence="3">Hybrid sensor histidine kinase/response regulator</fullName>
    </recommendedName>
</protein>